<dbReference type="NCBIfam" id="TIGR02544">
    <property type="entry name" value="III_secr_YscJ"/>
    <property type="match status" value="1"/>
</dbReference>
<evidence type="ECO:0000256" key="2">
    <source>
        <dbReference type="ARBA" id="ARBA00009509"/>
    </source>
</evidence>
<dbReference type="AlphaFoldDB" id="A0A0S4M000"/>
<feature type="domain" description="Flagellar M-ring N-terminal" evidence="9">
    <location>
        <begin position="43"/>
        <end position="207"/>
    </location>
</feature>
<keyword evidence="5 8" id="KW-0564">Palmitate</keyword>
<evidence type="ECO:0000256" key="3">
    <source>
        <dbReference type="ARBA" id="ARBA00022729"/>
    </source>
</evidence>
<keyword evidence="4 8" id="KW-0472">Membrane</keyword>
<dbReference type="InterPro" id="IPR003282">
    <property type="entry name" value="T3SS_SctJ"/>
</dbReference>
<dbReference type="GO" id="GO:0009306">
    <property type="term" value="P:protein secretion"/>
    <property type="evidence" value="ECO:0007669"/>
    <property type="project" value="InterPro"/>
</dbReference>
<dbReference type="EMBL" id="LN906597">
    <property type="protein sequence ID" value="CUT17070.1"/>
    <property type="molecule type" value="Genomic_DNA"/>
</dbReference>
<dbReference type="InterPro" id="IPR043427">
    <property type="entry name" value="YscJ/FliF"/>
</dbReference>
<comment type="similarity">
    <text evidence="2 8">Belongs to the YscJ lipoprotein family.</text>
</comment>
<dbReference type="Pfam" id="PF01514">
    <property type="entry name" value="YscJ_FliF"/>
    <property type="match status" value="1"/>
</dbReference>
<dbReference type="STRING" id="1561003.Ark11_0213"/>
<protein>
    <recommendedName>
        <fullName evidence="8">Lipoprotein</fullName>
    </recommendedName>
</protein>
<proteinExistence type="inferred from homology"/>
<dbReference type="GO" id="GO:0009279">
    <property type="term" value="C:cell outer membrane"/>
    <property type="evidence" value="ECO:0007669"/>
    <property type="project" value="UniProtKB-SubCell"/>
</dbReference>
<keyword evidence="6 8" id="KW-0998">Cell outer membrane</keyword>
<dbReference type="OrthoDB" id="115186at2"/>
<dbReference type="RefSeq" id="WP_092342686.1">
    <property type="nucleotide sequence ID" value="NZ_FLSL01000115.1"/>
</dbReference>
<evidence type="ECO:0000256" key="5">
    <source>
        <dbReference type="ARBA" id="ARBA00023139"/>
    </source>
</evidence>
<evidence type="ECO:0000256" key="1">
    <source>
        <dbReference type="ARBA" id="ARBA00004459"/>
    </source>
</evidence>
<evidence type="ECO:0000313" key="11">
    <source>
        <dbReference type="Proteomes" id="UP000198651"/>
    </source>
</evidence>
<comment type="subcellular location">
    <subcellularLocation>
        <location evidence="1">Cell outer membrane</location>
        <topology evidence="1">Lipid-anchor</topology>
    </subcellularLocation>
</comment>
<dbReference type="Gene3D" id="3.30.300.30">
    <property type="match status" value="1"/>
</dbReference>
<comment type="caution">
    <text evidence="8">Lacks conserved residue(s) required for the propagation of feature annotation.</text>
</comment>
<sequence>MSDFCLCTFNRKGDYYYRALWLKFRLFFIALLCVFLAGCGENVEIVSNIPENDANEVLSALLSSGIEATKTLNKDGLATVFINSSRVSEAIDILKSRGLPRTDYRGLGDVFKKDGMISSPLEEKARFLFALSEELAKTISHIDGVVFSRVHLVLPDHDPFTDVSIASSSAVFIKYQKEYNIDILIPQIKKLVARSIPGLTEDRVSVVLVPADDSAKSSVMRQSMDVNAGEEDRSSSSAGSYITFVVLGVFVTIMLLLTVGYYLVWTKKVSLPINIPGFRSGKSEKSKT</sequence>
<feature type="transmembrane region" description="Helical" evidence="8">
    <location>
        <begin position="20"/>
        <end position="38"/>
    </location>
</feature>
<evidence type="ECO:0000256" key="4">
    <source>
        <dbReference type="ARBA" id="ARBA00023136"/>
    </source>
</evidence>
<keyword evidence="3 8" id="KW-0732">Signal</keyword>
<evidence type="ECO:0000313" key="10">
    <source>
        <dbReference type="EMBL" id="CUT17070.1"/>
    </source>
</evidence>
<reference evidence="11" key="1">
    <citation type="submission" date="2015-11" db="EMBL/GenBank/DDBJ databases">
        <authorList>
            <person name="Seth-Smith H.M.B."/>
        </authorList>
    </citation>
    <scope>NUCLEOTIDE SEQUENCE [LARGE SCALE GENOMIC DNA]</scope>
    <source>
        <strain evidence="11">2013Ark11</strain>
    </source>
</reference>
<keyword evidence="8" id="KW-1133">Transmembrane helix</keyword>
<dbReference type="InterPro" id="IPR006182">
    <property type="entry name" value="FliF_N_dom"/>
</dbReference>
<evidence type="ECO:0000256" key="6">
    <source>
        <dbReference type="ARBA" id="ARBA00023237"/>
    </source>
</evidence>
<keyword evidence="8" id="KW-0812">Transmembrane</keyword>
<accession>A0A0S4M000</accession>
<evidence type="ECO:0000259" key="9">
    <source>
        <dbReference type="Pfam" id="PF01514"/>
    </source>
</evidence>
<dbReference type="Gene3D" id="3.30.70.1530">
    <property type="entry name" value="Hypothetical protein rpa1041"/>
    <property type="match status" value="1"/>
</dbReference>
<organism evidence="10 11">
    <name type="scientific">Candidatus Ichthyocystis hellenicum</name>
    <dbReference type="NCBI Taxonomy" id="1561003"/>
    <lineage>
        <taxon>Bacteria</taxon>
        <taxon>Pseudomonadati</taxon>
        <taxon>Pseudomonadota</taxon>
        <taxon>Betaproteobacteria</taxon>
        <taxon>Burkholderiales</taxon>
        <taxon>Candidatus Ichthyocystis</taxon>
    </lineage>
</organism>
<dbReference type="InterPro" id="IPR045851">
    <property type="entry name" value="AMP-bd_C_sf"/>
</dbReference>
<evidence type="ECO:0000256" key="8">
    <source>
        <dbReference type="RuleBase" id="RU364102"/>
    </source>
</evidence>
<name>A0A0S4M000_9BURK</name>
<gene>
    <name evidence="10" type="ORF">Ark11_0213</name>
</gene>
<feature type="transmembrane region" description="Helical" evidence="8">
    <location>
        <begin position="241"/>
        <end position="264"/>
    </location>
</feature>
<evidence type="ECO:0000256" key="7">
    <source>
        <dbReference type="ARBA" id="ARBA00023288"/>
    </source>
</evidence>
<dbReference type="PANTHER" id="PTHR30046:SF2">
    <property type="entry name" value="YOP PROTEINS TRANSLOCATION LIPOPROTEIN J"/>
    <property type="match status" value="1"/>
</dbReference>
<dbReference type="PRINTS" id="PR01338">
    <property type="entry name" value="TYPE3OMKPROT"/>
</dbReference>
<keyword evidence="11" id="KW-1185">Reference proteome</keyword>
<dbReference type="PANTHER" id="PTHR30046">
    <property type="entry name" value="FLAGELLAR M-RING PROTEIN"/>
    <property type="match status" value="1"/>
</dbReference>
<keyword evidence="7 8" id="KW-0449">Lipoprotein</keyword>
<dbReference type="Proteomes" id="UP000198651">
    <property type="component" value="Chromosome I"/>
</dbReference>